<keyword evidence="3" id="KW-1185">Reference proteome</keyword>
<dbReference type="InterPro" id="IPR017853">
    <property type="entry name" value="GH"/>
</dbReference>
<dbReference type="PANTHER" id="PTHR31268:SF32">
    <property type="entry name" value="GALACTINOL--SUCROSE GALACTOSYLTRANSFERASE 2-RELATED"/>
    <property type="match status" value="1"/>
</dbReference>
<evidence type="ECO:0000313" key="2">
    <source>
        <dbReference type="EMBL" id="SFF11668.1"/>
    </source>
</evidence>
<dbReference type="PANTHER" id="PTHR31268">
    <property type="match status" value="1"/>
</dbReference>
<keyword evidence="1" id="KW-0119">Carbohydrate metabolism</keyword>
<gene>
    <name evidence="2" type="ORF">SAMN05216283_102722</name>
</gene>
<dbReference type="Pfam" id="PF05691">
    <property type="entry name" value="Raffinose_syn"/>
    <property type="match status" value="2"/>
</dbReference>
<sequence length="686" mass="78480">MRKLNSLNTEIKYLALTLLVCLSSYTLHAQSIDLSKAEKAGLIEKKLMNVKPDQQGIIESDLLILPDFQRGVYYCPHVDKHAIGNRVLGIDFENLDHLKSQRIKLKANQPFEGIDMGSFICLQLNDNRYLSILAMAGESAFSTFTIREDGMWVDAGTFGSANFSGILPKIAYAFGETPHEASLNVWKKALQSRSLKSKTALRQHKKFPEPFKYTGYCTWEHIRRNMNTEILSGMIKDMETAEVPIRWMLIDDGYEHHENNHLLSFQPDKAKFSDSFQSLKDLKSEDGVRWIGQWWHMAGYFKGISPNHQITELNNHLFKLHDSFMVPKTNQESADIFYETRAKEMEEAGIDFIKVDFQTDLLKEYQSQPNPVQAASYNHRALEKAWQKHFEGLLNCIAQHHLHVFKHEKSATIRSGIDYHRDDENNRYIAVQNLRNSIYLGMTHWLDHDAFISSYHTGQSGAELRAVCGSPIYVSEDMDKVNFESIKPATWSDGELLRPLAPGTLTPEGFFNDPTETGLRVVAPLEGQVATFWLANFHNEQDLEIKLSPEDYRYGGTMIQPYRGLWESPKEGLVAFDYHEGKAWKMTETFSTKLPMWKTKIIHLIPVQNGWAIIGRPDKYLSPASCEIVKRSAKKITIKLKESAPFLIWHEKGKLIADNASVTQLAKNLYRIEPTSTQTSITINNK</sequence>
<organism evidence="2 3">
    <name type="scientific">Sunxiuqinia elliptica</name>
    <dbReference type="NCBI Taxonomy" id="655355"/>
    <lineage>
        <taxon>Bacteria</taxon>
        <taxon>Pseudomonadati</taxon>
        <taxon>Bacteroidota</taxon>
        <taxon>Bacteroidia</taxon>
        <taxon>Marinilabiliales</taxon>
        <taxon>Prolixibacteraceae</taxon>
        <taxon>Sunxiuqinia</taxon>
    </lineage>
</organism>
<evidence type="ECO:0000256" key="1">
    <source>
        <dbReference type="ARBA" id="ARBA00023277"/>
    </source>
</evidence>
<dbReference type="Proteomes" id="UP000198964">
    <property type="component" value="Unassembled WGS sequence"/>
</dbReference>
<dbReference type="SUPFAM" id="SSF51445">
    <property type="entry name" value="(Trans)glycosidases"/>
    <property type="match status" value="1"/>
</dbReference>
<reference evidence="2 3" key="1">
    <citation type="submission" date="2016-10" db="EMBL/GenBank/DDBJ databases">
        <authorList>
            <person name="de Groot N.N."/>
        </authorList>
    </citation>
    <scope>NUCLEOTIDE SEQUENCE [LARGE SCALE GENOMIC DNA]</scope>
    <source>
        <strain evidence="2 3">CGMCC 1.9156</strain>
    </source>
</reference>
<accession>A0A1I2G3D0</accession>
<protein>
    <submittedName>
        <fullName evidence="2">Raffinose synthase or seed imbibition protein Sip1</fullName>
    </submittedName>
</protein>
<dbReference type="AlphaFoldDB" id="A0A1I2G3D0"/>
<evidence type="ECO:0000313" key="3">
    <source>
        <dbReference type="Proteomes" id="UP000198964"/>
    </source>
</evidence>
<dbReference type="InterPro" id="IPR013785">
    <property type="entry name" value="Aldolase_TIM"/>
</dbReference>
<dbReference type="STRING" id="655355.SAMN05216283_102722"/>
<dbReference type="EMBL" id="FONW01000002">
    <property type="protein sequence ID" value="SFF11668.1"/>
    <property type="molecule type" value="Genomic_DNA"/>
</dbReference>
<name>A0A1I2G3D0_9BACT</name>
<dbReference type="RefSeq" id="WP_093919349.1">
    <property type="nucleotide sequence ID" value="NZ_FONW01000002.1"/>
</dbReference>
<proteinExistence type="predicted"/>
<dbReference type="Gene3D" id="3.20.20.70">
    <property type="entry name" value="Aldolase class I"/>
    <property type="match status" value="1"/>
</dbReference>
<dbReference type="InterPro" id="IPR008811">
    <property type="entry name" value="Glycosyl_hydrolases_36"/>
</dbReference>